<feature type="region of interest" description="Disordered" evidence="1">
    <location>
        <begin position="1"/>
        <end position="30"/>
    </location>
</feature>
<dbReference type="AlphaFoldDB" id="A0AAP0FY80"/>
<proteinExistence type="predicted"/>
<organism evidence="2 3">
    <name type="scientific">Platanthera zijinensis</name>
    <dbReference type="NCBI Taxonomy" id="2320716"/>
    <lineage>
        <taxon>Eukaryota</taxon>
        <taxon>Viridiplantae</taxon>
        <taxon>Streptophyta</taxon>
        <taxon>Embryophyta</taxon>
        <taxon>Tracheophyta</taxon>
        <taxon>Spermatophyta</taxon>
        <taxon>Magnoliopsida</taxon>
        <taxon>Liliopsida</taxon>
        <taxon>Asparagales</taxon>
        <taxon>Orchidaceae</taxon>
        <taxon>Orchidoideae</taxon>
        <taxon>Orchideae</taxon>
        <taxon>Orchidinae</taxon>
        <taxon>Platanthera</taxon>
    </lineage>
</organism>
<dbReference type="EMBL" id="JBBWWQ010000017">
    <property type="protein sequence ID" value="KAK8923754.1"/>
    <property type="molecule type" value="Genomic_DNA"/>
</dbReference>
<feature type="compositionally biased region" description="Basic and acidic residues" evidence="1">
    <location>
        <begin position="1"/>
        <end position="28"/>
    </location>
</feature>
<accession>A0AAP0FY80</accession>
<reference evidence="2 3" key="1">
    <citation type="journal article" date="2022" name="Nat. Plants">
        <title>Genomes of leafy and leafless Platanthera orchids illuminate the evolution of mycoheterotrophy.</title>
        <authorList>
            <person name="Li M.H."/>
            <person name="Liu K.W."/>
            <person name="Li Z."/>
            <person name="Lu H.C."/>
            <person name="Ye Q.L."/>
            <person name="Zhang D."/>
            <person name="Wang J.Y."/>
            <person name="Li Y.F."/>
            <person name="Zhong Z.M."/>
            <person name="Liu X."/>
            <person name="Yu X."/>
            <person name="Liu D.K."/>
            <person name="Tu X.D."/>
            <person name="Liu B."/>
            <person name="Hao Y."/>
            <person name="Liao X.Y."/>
            <person name="Jiang Y.T."/>
            <person name="Sun W.H."/>
            <person name="Chen J."/>
            <person name="Chen Y.Q."/>
            <person name="Ai Y."/>
            <person name="Zhai J.W."/>
            <person name="Wu S.S."/>
            <person name="Zhou Z."/>
            <person name="Hsiao Y.Y."/>
            <person name="Wu W.L."/>
            <person name="Chen Y.Y."/>
            <person name="Lin Y.F."/>
            <person name="Hsu J.L."/>
            <person name="Li C.Y."/>
            <person name="Wang Z.W."/>
            <person name="Zhao X."/>
            <person name="Zhong W.Y."/>
            <person name="Ma X.K."/>
            <person name="Ma L."/>
            <person name="Huang J."/>
            <person name="Chen G.Z."/>
            <person name="Huang M.Z."/>
            <person name="Huang L."/>
            <person name="Peng D.H."/>
            <person name="Luo Y.B."/>
            <person name="Zou S.Q."/>
            <person name="Chen S.P."/>
            <person name="Lan S."/>
            <person name="Tsai W.C."/>
            <person name="Van de Peer Y."/>
            <person name="Liu Z.J."/>
        </authorList>
    </citation>
    <scope>NUCLEOTIDE SEQUENCE [LARGE SCALE GENOMIC DNA]</scope>
    <source>
        <strain evidence="2">Lor287</strain>
    </source>
</reference>
<keyword evidence="3" id="KW-1185">Reference proteome</keyword>
<protein>
    <submittedName>
        <fullName evidence="2">Uncharacterized protein</fullName>
    </submittedName>
</protein>
<evidence type="ECO:0000256" key="1">
    <source>
        <dbReference type="SAM" id="MobiDB-lite"/>
    </source>
</evidence>
<name>A0AAP0FY80_9ASPA</name>
<evidence type="ECO:0000313" key="3">
    <source>
        <dbReference type="Proteomes" id="UP001418222"/>
    </source>
</evidence>
<dbReference type="Proteomes" id="UP001418222">
    <property type="component" value="Unassembled WGS sequence"/>
</dbReference>
<gene>
    <name evidence="2" type="ORF">KSP39_PZI019270</name>
</gene>
<comment type="caution">
    <text evidence="2">The sequence shown here is derived from an EMBL/GenBank/DDBJ whole genome shotgun (WGS) entry which is preliminary data.</text>
</comment>
<evidence type="ECO:0000313" key="2">
    <source>
        <dbReference type="EMBL" id="KAK8923754.1"/>
    </source>
</evidence>
<sequence length="394" mass="44014">MNRADHLLHDRKPPAPCMRETETAEPSRRTPIPGAFVDGIRFREWIWIALVKTFIPTPRLEALLFSFSCLVLPTETPLCCDVWNPNCRREAVVSLALIDALANLADFEGGNLDTQVIGNYSSSGSSALVVRLSSSSVFFSGYGLGMSGGRSLVFSRVALELSTWTWWIGGLRLPSIRFLVVVFATITSHSLEPIIFFTIENRRPLVREKRKPPSLPVGRRFPERLWTEFDSESGFGLLSSRPSFLRWCGRFDPCEEEESSPKLRCELRQVGLVLPTETPLCCDVWNPNCRREAVVSLALINALRATLIVVYCYCSGVSRVRVLVSFGKFQTVQVCRARSSAFRAHDHWSCASVRARITFIFQSSVSGNRTSAGNSAHDQWSCGSDRAQLLGSEL</sequence>